<gene>
    <name evidence="1" type="ORF">FAM09_07520</name>
</gene>
<proteinExistence type="predicted"/>
<reference evidence="1 2" key="1">
    <citation type="submission" date="2019-04" db="EMBL/GenBank/DDBJ databases">
        <title>Niastella caeni sp. nov., isolated from activated sludge.</title>
        <authorList>
            <person name="Sheng M."/>
        </authorList>
    </citation>
    <scope>NUCLEOTIDE SEQUENCE [LARGE SCALE GENOMIC DNA]</scope>
    <source>
        <strain evidence="1 2">HX-2-15</strain>
    </source>
</reference>
<keyword evidence="2" id="KW-1185">Reference proteome</keyword>
<dbReference type="EMBL" id="STFF01000001">
    <property type="protein sequence ID" value="THU41942.1"/>
    <property type="molecule type" value="Genomic_DNA"/>
</dbReference>
<comment type="caution">
    <text evidence="1">The sequence shown here is derived from an EMBL/GenBank/DDBJ whole genome shotgun (WGS) entry which is preliminary data.</text>
</comment>
<dbReference type="Proteomes" id="UP000306918">
    <property type="component" value="Unassembled WGS sequence"/>
</dbReference>
<organism evidence="1 2">
    <name type="scientific">Niastella caeni</name>
    <dbReference type="NCBI Taxonomy" id="2569763"/>
    <lineage>
        <taxon>Bacteria</taxon>
        <taxon>Pseudomonadati</taxon>
        <taxon>Bacteroidota</taxon>
        <taxon>Chitinophagia</taxon>
        <taxon>Chitinophagales</taxon>
        <taxon>Chitinophagaceae</taxon>
        <taxon>Niastella</taxon>
    </lineage>
</organism>
<dbReference type="OrthoDB" id="9808317at2"/>
<accession>A0A4S8I4Z1</accession>
<evidence type="ECO:0000313" key="1">
    <source>
        <dbReference type="EMBL" id="THU41942.1"/>
    </source>
</evidence>
<sequence length="72" mass="8253">MSVLLQFCNVYAMGSVGNAISVEALSSLENERPVRCLFVCLLYKMQWQTRQANPKKLPDDVDHPALYFLFQN</sequence>
<dbReference type="RefSeq" id="WP_136576429.1">
    <property type="nucleotide sequence ID" value="NZ_STFF01000001.1"/>
</dbReference>
<protein>
    <submittedName>
        <fullName evidence="1">Uncharacterized protein</fullName>
    </submittedName>
</protein>
<dbReference type="AlphaFoldDB" id="A0A4S8I4Z1"/>
<name>A0A4S8I4Z1_9BACT</name>
<evidence type="ECO:0000313" key="2">
    <source>
        <dbReference type="Proteomes" id="UP000306918"/>
    </source>
</evidence>